<dbReference type="OrthoDB" id="1452822at2"/>
<dbReference type="Gene3D" id="3.55.50.30">
    <property type="match status" value="1"/>
</dbReference>
<protein>
    <recommendedName>
        <fullName evidence="2">FecR protein domain-containing protein</fullName>
    </recommendedName>
</protein>
<organism evidence="3 4">
    <name type="scientific">Sphingobacterium wenxiniae</name>
    <dbReference type="NCBI Taxonomy" id="683125"/>
    <lineage>
        <taxon>Bacteria</taxon>
        <taxon>Pseudomonadati</taxon>
        <taxon>Bacteroidota</taxon>
        <taxon>Sphingobacteriia</taxon>
        <taxon>Sphingobacteriales</taxon>
        <taxon>Sphingobacteriaceae</taxon>
        <taxon>Sphingobacterium</taxon>
    </lineage>
</organism>
<name>A0A1I6PGA7_9SPHI</name>
<keyword evidence="1" id="KW-0472">Membrane</keyword>
<evidence type="ECO:0000313" key="3">
    <source>
        <dbReference type="EMBL" id="SFS39216.1"/>
    </source>
</evidence>
<evidence type="ECO:0000256" key="1">
    <source>
        <dbReference type="SAM" id="Phobius"/>
    </source>
</evidence>
<dbReference type="GO" id="GO:0016989">
    <property type="term" value="F:sigma factor antagonist activity"/>
    <property type="evidence" value="ECO:0007669"/>
    <property type="project" value="TreeGrafter"/>
</dbReference>
<dbReference type="PANTHER" id="PTHR30273:SF2">
    <property type="entry name" value="PROTEIN FECR"/>
    <property type="match status" value="1"/>
</dbReference>
<feature type="domain" description="FecR protein" evidence="2">
    <location>
        <begin position="124"/>
        <end position="220"/>
    </location>
</feature>
<evidence type="ECO:0000259" key="2">
    <source>
        <dbReference type="Pfam" id="PF04773"/>
    </source>
</evidence>
<dbReference type="Pfam" id="PF04773">
    <property type="entry name" value="FecR"/>
    <property type="match status" value="1"/>
</dbReference>
<dbReference type="RefSeq" id="WP_093363504.1">
    <property type="nucleotide sequence ID" value="NZ_FOZZ01000001.1"/>
</dbReference>
<keyword evidence="1" id="KW-0812">Transmembrane</keyword>
<keyword evidence="1" id="KW-1133">Transmembrane helix</keyword>
<dbReference type="Gene3D" id="2.60.120.1440">
    <property type="match status" value="1"/>
</dbReference>
<dbReference type="AlphaFoldDB" id="A0A1I6PGA7"/>
<evidence type="ECO:0000313" key="4">
    <source>
        <dbReference type="Proteomes" id="UP000198785"/>
    </source>
</evidence>
<reference evidence="3 4" key="1">
    <citation type="submission" date="2016-10" db="EMBL/GenBank/DDBJ databases">
        <authorList>
            <person name="de Groot N.N."/>
        </authorList>
    </citation>
    <scope>NUCLEOTIDE SEQUENCE [LARGE SCALE GENOMIC DNA]</scope>
    <source>
        <strain evidence="3 4">DSM 22789</strain>
    </source>
</reference>
<dbReference type="PIRSF" id="PIRSF018266">
    <property type="entry name" value="FecR"/>
    <property type="match status" value="1"/>
</dbReference>
<proteinExistence type="predicted"/>
<dbReference type="InterPro" id="IPR012373">
    <property type="entry name" value="Ferrdict_sens_TM"/>
</dbReference>
<accession>A0A1I6PGA7</accession>
<keyword evidence="4" id="KW-1185">Reference proteome</keyword>
<dbReference type="STRING" id="683125.SAMN05660206_101451"/>
<dbReference type="EMBL" id="FOZZ01000001">
    <property type="protein sequence ID" value="SFS39216.1"/>
    <property type="molecule type" value="Genomic_DNA"/>
</dbReference>
<dbReference type="PANTHER" id="PTHR30273">
    <property type="entry name" value="PERIPLASMIC SIGNAL SENSOR AND SIGMA FACTOR ACTIVATOR FECR-RELATED"/>
    <property type="match status" value="1"/>
</dbReference>
<dbReference type="InterPro" id="IPR006860">
    <property type="entry name" value="FecR"/>
</dbReference>
<dbReference type="Proteomes" id="UP000198785">
    <property type="component" value="Unassembled WGS sequence"/>
</dbReference>
<gene>
    <name evidence="3" type="ORF">SAMN05660206_101451</name>
</gene>
<feature type="transmembrane region" description="Helical" evidence="1">
    <location>
        <begin position="81"/>
        <end position="101"/>
    </location>
</feature>
<sequence>MDTKEFQKLLHKYRTGQATDEEIASIDEWYLEFGDKIPEGDKSQKKILRNTIHQQILQAIDHSGPDVAAHRILTTNRWFRNYAVVGKIAAALIGVLFVFYLRLHQSQPFHGNNNPKIEVEEMTVTAELGQVKKLTLADSTVLWLNGGTQVRFPKNFHHAAERKIVLEYGEVHFDVKRDTLKPFLVVAPFTMTKVLGTSFTVKAYKELPYEQVSVASGKVEVSRNEGQQVEILQIGDFAKINKDSNEMLLGTTNPEQNNAWKDGLTYLEQASFEELSLVVKNIYGVVLLAGNKMIEQQRYTLMIDRNVPLADVVEAVSAVNNNRIKKEGGQVIIF</sequence>